<reference evidence="2" key="1">
    <citation type="journal article" date="2014" name="Int. J. Syst. Evol. Microbiol.">
        <title>Complete genome sequence of Corynebacterium casei LMG S-19264T (=DSM 44701T), isolated from a smear-ripened cheese.</title>
        <authorList>
            <consortium name="US DOE Joint Genome Institute (JGI-PGF)"/>
            <person name="Walter F."/>
            <person name="Albersmeier A."/>
            <person name="Kalinowski J."/>
            <person name="Ruckert C."/>
        </authorList>
    </citation>
    <scope>NUCLEOTIDE SEQUENCE</scope>
    <source>
        <strain evidence="2">JCM 3302</strain>
    </source>
</reference>
<dbReference type="EMBL" id="BNBC01000013">
    <property type="protein sequence ID" value="GHE74968.1"/>
    <property type="molecule type" value="Genomic_DNA"/>
</dbReference>
<dbReference type="Proteomes" id="UP000641386">
    <property type="component" value="Unassembled WGS sequence"/>
</dbReference>
<keyword evidence="3" id="KW-1185">Reference proteome</keyword>
<name>A0A919DT51_9ACTN</name>
<evidence type="ECO:0000313" key="3">
    <source>
        <dbReference type="Proteomes" id="UP000641386"/>
    </source>
</evidence>
<protein>
    <submittedName>
        <fullName evidence="2">Uncharacterized protein</fullName>
    </submittedName>
</protein>
<evidence type="ECO:0000313" key="2">
    <source>
        <dbReference type="EMBL" id="GHE74968.1"/>
    </source>
</evidence>
<reference evidence="2" key="2">
    <citation type="submission" date="2020-09" db="EMBL/GenBank/DDBJ databases">
        <authorList>
            <person name="Sun Q."/>
            <person name="Ohkuma M."/>
        </authorList>
    </citation>
    <scope>NUCLEOTIDE SEQUENCE</scope>
    <source>
        <strain evidence="2">JCM 3302</strain>
    </source>
</reference>
<feature type="compositionally biased region" description="Basic and acidic residues" evidence="1">
    <location>
        <begin position="25"/>
        <end position="46"/>
    </location>
</feature>
<dbReference type="AlphaFoldDB" id="A0A919DT51"/>
<feature type="region of interest" description="Disordered" evidence="1">
    <location>
        <begin position="1"/>
        <end position="109"/>
    </location>
</feature>
<sequence length="109" mass="10958">MSAGRAAGRASAGCAAGSAGVDKGVPPEDLRDRRPGLDGRAVRLRDLPAGFRPVGGAPWGEAGKSGDSRPPGMADANYLCGPGRFRSPQGGVSPIMPGSRRLAPLPDPA</sequence>
<comment type="caution">
    <text evidence="2">The sequence shown here is derived from an EMBL/GenBank/DDBJ whole genome shotgun (WGS) entry which is preliminary data.</text>
</comment>
<proteinExistence type="predicted"/>
<feature type="compositionally biased region" description="Low complexity" evidence="1">
    <location>
        <begin position="1"/>
        <end position="20"/>
    </location>
</feature>
<accession>A0A919DT51</accession>
<organism evidence="2 3">
    <name type="scientific">Streptomyces spiralis</name>
    <dbReference type="NCBI Taxonomy" id="66376"/>
    <lineage>
        <taxon>Bacteria</taxon>
        <taxon>Bacillati</taxon>
        <taxon>Actinomycetota</taxon>
        <taxon>Actinomycetes</taxon>
        <taxon>Kitasatosporales</taxon>
        <taxon>Streptomycetaceae</taxon>
        <taxon>Streptomyces</taxon>
    </lineage>
</organism>
<evidence type="ECO:0000256" key="1">
    <source>
        <dbReference type="SAM" id="MobiDB-lite"/>
    </source>
</evidence>
<gene>
    <name evidence="2" type="ORF">GCM10014715_32060</name>
</gene>